<evidence type="ECO:0000313" key="1">
    <source>
        <dbReference type="EMBL" id="MBP2193519.1"/>
    </source>
</evidence>
<protein>
    <submittedName>
        <fullName evidence="1">Uncharacterized protein</fullName>
    </submittedName>
</protein>
<sequence>MRKEHAMEGVDIGAIITQILGLITGSSLNYTPGK</sequence>
<dbReference type="EMBL" id="JAGGMR010000001">
    <property type="protein sequence ID" value="MBP2193519.1"/>
    <property type="molecule type" value="Genomic_DNA"/>
</dbReference>
<keyword evidence="2" id="KW-1185">Reference proteome</keyword>
<dbReference type="Proteomes" id="UP001519325">
    <property type="component" value="Unassembled WGS sequence"/>
</dbReference>
<comment type="caution">
    <text evidence="1">The sequence shown here is derived from an EMBL/GenBank/DDBJ whole genome shotgun (WGS) entry which is preliminary data.</text>
</comment>
<gene>
    <name evidence="1" type="ORF">BJ987_006420</name>
</gene>
<organism evidence="1 2">
    <name type="scientific">Nocardia goodfellowii</name>
    <dbReference type="NCBI Taxonomy" id="882446"/>
    <lineage>
        <taxon>Bacteria</taxon>
        <taxon>Bacillati</taxon>
        <taxon>Actinomycetota</taxon>
        <taxon>Actinomycetes</taxon>
        <taxon>Mycobacteriales</taxon>
        <taxon>Nocardiaceae</taxon>
        <taxon>Nocardia</taxon>
    </lineage>
</organism>
<reference evidence="1 2" key="1">
    <citation type="submission" date="2021-03" db="EMBL/GenBank/DDBJ databases">
        <title>Sequencing the genomes of 1000 actinobacteria strains.</title>
        <authorList>
            <person name="Klenk H.-P."/>
        </authorList>
    </citation>
    <scope>NUCLEOTIDE SEQUENCE [LARGE SCALE GENOMIC DNA]</scope>
    <source>
        <strain evidence="1 2">DSM 45516</strain>
    </source>
</reference>
<name>A0ABS4QP83_9NOCA</name>
<proteinExistence type="predicted"/>
<evidence type="ECO:0000313" key="2">
    <source>
        <dbReference type="Proteomes" id="UP001519325"/>
    </source>
</evidence>
<accession>A0ABS4QP83</accession>